<accession>U6N769</accession>
<dbReference type="OrthoDB" id="354379at2759"/>
<keyword evidence="1" id="KW-0732">Signal</keyword>
<proteinExistence type="predicted"/>
<protein>
    <submittedName>
        <fullName evidence="2">Uncharacterized protein</fullName>
    </submittedName>
</protein>
<gene>
    <name evidence="2" type="ORF">ENH_00073540</name>
</gene>
<dbReference type="RefSeq" id="XP_013438212.1">
    <property type="nucleotide sequence ID" value="XM_013582758.1"/>
</dbReference>
<evidence type="ECO:0000313" key="3">
    <source>
        <dbReference type="Proteomes" id="UP000030754"/>
    </source>
</evidence>
<reference evidence="2" key="1">
    <citation type="submission" date="2013-10" db="EMBL/GenBank/DDBJ databases">
        <title>Genomic analysis of the causative agents of coccidiosis in chickens.</title>
        <authorList>
            <person name="Reid A.J."/>
            <person name="Blake D."/>
            <person name="Billington K."/>
            <person name="Browne H."/>
            <person name="Dunn M."/>
            <person name="Hung S."/>
            <person name="Kawahara F."/>
            <person name="Miranda-Saavedra D."/>
            <person name="Mourier T."/>
            <person name="Nagra H."/>
            <person name="Otto T.D."/>
            <person name="Rawlings N."/>
            <person name="Sanchez A."/>
            <person name="Sanders M."/>
            <person name="Subramaniam C."/>
            <person name="Tay Y."/>
            <person name="Dear P."/>
            <person name="Doerig C."/>
            <person name="Gruber A."/>
            <person name="Parkinson J."/>
            <person name="Shirley M."/>
            <person name="Wan K.L."/>
            <person name="Berriman M."/>
            <person name="Tomley F."/>
            <person name="Pain A."/>
        </authorList>
    </citation>
    <scope>NUCLEOTIDE SEQUENCE [LARGE SCALE GENOMIC DNA]</scope>
    <source>
        <strain evidence="2">Houghton</strain>
    </source>
</reference>
<evidence type="ECO:0000313" key="2">
    <source>
        <dbReference type="EMBL" id="CDJ69746.1"/>
    </source>
</evidence>
<dbReference type="EMBL" id="HG725789">
    <property type="protein sequence ID" value="CDJ69746.1"/>
    <property type="molecule type" value="Genomic_DNA"/>
</dbReference>
<sequence>MRAAAELVASAAAVHVVALRCLLEAYVHLTDVHSLAAQHFGAWQRLCCCLGYAQKGLVASLRLAWEASFCRSMAPFILHRTLPCDAAAAAAAAAAPQQQQQQQQQQQAAPLGETRALDGLWALEPPGGPRVRFEKLQQLLQLLQTTTDTQQLAEEWRSSLSFLDCRLPDVLDYKL</sequence>
<name>U6N769_9EIME</name>
<organism evidence="2 3">
    <name type="scientific">Eimeria necatrix</name>
    <dbReference type="NCBI Taxonomy" id="51315"/>
    <lineage>
        <taxon>Eukaryota</taxon>
        <taxon>Sar</taxon>
        <taxon>Alveolata</taxon>
        <taxon>Apicomplexa</taxon>
        <taxon>Conoidasida</taxon>
        <taxon>Coccidia</taxon>
        <taxon>Eucoccidiorida</taxon>
        <taxon>Eimeriorina</taxon>
        <taxon>Eimeriidae</taxon>
        <taxon>Eimeria</taxon>
    </lineage>
</organism>
<feature type="signal peptide" evidence="1">
    <location>
        <begin position="1"/>
        <end position="18"/>
    </location>
</feature>
<reference evidence="2" key="2">
    <citation type="submission" date="2013-10" db="EMBL/GenBank/DDBJ databases">
        <authorList>
            <person name="Aslett M."/>
        </authorList>
    </citation>
    <scope>NUCLEOTIDE SEQUENCE [LARGE SCALE GENOMIC DNA]</scope>
    <source>
        <strain evidence="2">Houghton</strain>
    </source>
</reference>
<dbReference type="VEuPathDB" id="ToxoDB:ENH_00073540"/>
<evidence type="ECO:0000256" key="1">
    <source>
        <dbReference type="SAM" id="SignalP"/>
    </source>
</evidence>
<dbReference type="Proteomes" id="UP000030754">
    <property type="component" value="Unassembled WGS sequence"/>
</dbReference>
<dbReference type="GeneID" id="25477484"/>
<dbReference type="AlphaFoldDB" id="U6N769"/>
<feature type="chain" id="PRO_5004677469" evidence="1">
    <location>
        <begin position="19"/>
        <end position="175"/>
    </location>
</feature>
<keyword evidence="3" id="KW-1185">Reference proteome</keyword>